<keyword evidence="6 7" id="KW-0472">Membrane</keyword>
<dbReference type="Pfam" id="PF03773">
    <property type="entry name" value="ArsP_1"/>
    <property type="match status" value="1"/>
</dbReference>
<dbReference type="RefSeq" id="WP_070793339.1">
    <property type="nucleotide sequence ID" value="NZ_MKIR01000026.1"/>
</dbReference>
<sequence>MQMLNNLPYGVLQCATIFMSIIIEALPFVLLGSIVSGFLEVFLTPQFINKILPKNKVLRIFFGVFLGFFFPSCECGIVPIVHRLMAKGIPGYTALPFMVAAPIVNPVVLFATYIAFGNSWRFALLRMFGAILIATIVGLFIAYIYNGDILKEGDIEISHSHDHHHTHDTNHKENLGHRIWDALSHAIDEFFDTGRYLIIGSAIASIMQIYIPTRYITNISHNKLMAILLMMLLAFIMSLCSEADAFIGSSLLGLFGPAPVIAFLLFGPVVDIKNLLMMNRFFKPKFTLQFIAIVTVATIIFAEVFV</sequence>
<evidence type="ECO:0000256" key="2">
    <source>
        <dbReference type="ARBA" id="ARBA00006386"/>
    </source>
</evidence>
<comment type="caution">
    <text evidence="8">The sequence shown here is derived from an EMBL/GenBank/DDBJ whole genome shotgun (WGS) entry which is preliminary data.</text>
</comment>
<evidence type="ECO:0000256" key="7">
    <source>
        <dbReference type="SAM" id="Phobius"/>
    </source>
</evidence>
<gene>
    <name evidence="8" type="ORF">BG261_08615</name>
</gene>
<organism evidence="8 9">
    <name type="scientific">Floricoccus tropicus</name>
    <dbReference type="NCBI Taxonomy" id="1859473"/>
    <lineage>
        <taxon>Bacteria</taxon>
        <taxon>Bacillati</taxon>
        <taxon>Bacillota</taxon>
        <taxon>Bacilli</taxon>
        <taxon>Lactobacillales</taxon>
        <taxon>Streptococcaceae</taxon>
        <taxon>Floricoccus</taxon>
    </lineage>
</organism>
<feature type="transmembrane region" description="Helical" evidence="7">
    <location>
        <begin position="286"/>
        <end position="305"/>
    </location>
</feature>
<keyword evidence="4 7" id="KW-0812">Transmembrane</keyword>
<feature type="transmembrane region" description="Helical" evidence="7">
    <location>
        <begin position="223"/>
        <end position="239"/>
    </location>
</feature>
<feature type="transmembrane region" description="Helical" evidence="7">
    <location>
        <begin position="193"/>
        <end position="211"/>
    </location>
</feature>
<keyword evidence="9" id="KW-1185">Reference proteome</keyword>
<feature type="transmembrane region" description="Helical" evidence="7">
    <location>
        <begin position="60"/>
        <end position="82"/>
    </location>
</feature>
<feature type="transmembrane region" description="Helical" evidence="7">
    <location>
        <begin position="123"/>
        <end position="145"/>
    </location>
</feature>
<proteinExistence type="inferred from homology"/>
<evidence type="ECO:0000256" key="4">
    <source>
        <dbReference type="ARBA" id="ARBA00022692"/>
    </source>
</evidence>
<comment type="similarity">
    <text evidence="2">Belongs to the UPF0718 family.</text>
</comment>
<evidence type="ECO:0008006" key="10">
    <source>
        <dbReference type="Google" id="ProtNLM"/>
    </source>
</evidence>
<protein>
    <recommendedName>
        <fullName evidence="10">Permease</fullName>
    </recommendedName>
</protein>
<feature type="transmembrane region" description="Helical" evidence="7">
    <location>
        <begin position="15"/>
        <end position="39"/>
    </location>
</feature>
<dbReference type="PANTHER" id="PTHR34184:SF4">
    <property type="entry name" value="UPF0718 PROTEIN YCGR"/>
    <property type="match status" value="1"/>
</dbReference>
<dbReference type="InterPro" id="IPR052923">
    <property type="entry name" value="UPF0718"/>
</dbReference>
<accession>A0A1E8GJA8</accession>
<dbReference type="OrthoDB" id="9810876at2"/>
<dbReference type="InterPro" id="IPR005524">
    <property type="entry name" value="DUF318"/>
</dbReference>
<name>A0A1E8GJA8_9LACT</name>
<keyword evidence="5 7" id="KW-1133">Transmembrane helix</keyword>
<keyword evidence="3" id="KW-1003">Cell membrane</keyword>
<dbReference type="GO" id="GO:0005886">
    <property type="term" value="C:plasma membrane"/>
    <property type="evidence" value="ECO:0007669"/>
    <property type="project" value="UniProtKB-SubCell"/>
</dbReference>
<dbReference type="PANTHER" id="PTHR34184">
    <property type="entry name" value="UPF0718 PROTEIN YCGR"/>
    <property type="match status" value="1"/>
</dbReference>
<dbReference type="EMBL" id="MKIR01000026">
    <property type="protein sequence ID" value="OFI48334.1"/>
    <property type="molecule type" value="Genomic_DNA"/>
</dbReference>
<dbReference type="AlphaFoldDB" id="A0A1E8GJA8"/>
<evidence type="ECO:0000313" key="9">
    <source>
        <dbReference type="Proteomes" id="UP000178622"/>
    </source>
</evidence>
<comment type="subcellular location">
    <subcellularLocation>
        <location evidence="1">Cell membrane</location>
        <topology evidence="1">Multi-pass membrane protein</topology>
    </subcellularLocation>
</comment>
<evidence type="ECO:0000256" key="6">
    <source>
        <dbReference type="ARBA" id="ARBA00023136"/>
    </source>
</evidence>
<evidence type="ECO:0000256" key="3">
    <source>
        <dbReference type="ARBA" id="ARBA00022475"/>
    </source>
</evidence>
<reference evidence="9" key="1">
    <citation type="submission" date="2016-09" db="EMBL/GenBank/DDBJ databases">
        <title>Draft genome sequence of a novel species of the family Streptococcaceae isolated from flowers.</title>
        <authorList>
            <person name="Chuah L.-O."/>
            <person name="Yap K.-P."/>
            <person name="Thong K.L."/>
            <person name="Liong M.T."/>
            <person name="Ahmad R."/>
            <person name="Rusul G."/>
        </authorList>
    </citation>
    <scope>NUCLEOTIDE SEQUENCE [LARGE SCALE GENOMIC DNA]</scope>
    <source>
        <strain evidence="9">DF1</strain>
    </source>
</reference>
<dbReference type="STRING" id="1859473.BG261_08615"/>
<dbReference type="Proteomes" id="UP000178622">
    <property type="component" value="Unassembled WGS sequence"/>
</dbReference>
<feature type="transmembrane region" description="Helical" evidence="7">
    <location>
        <begin position="94"/>
        <end position="116"/>
    </location>
</feature>
<evidence type="ECO:0000313" key="8">
    <source>
        <dbReference type="EMBL" id="OFI48334.1"/>
    </source>
</evidence>
<feature type="transmembrane region" description="Helical" evidence="7">
    <location>
        <begin position="245"/>
        <end position="266"/>
    </location>
</feature>
<evidence type="ECO:0000256" key="1">
    <source>
        <dbReference type="ARBA" id="ARBA00004651"/>
    </source>
</evidence>
<evidence type="ECO:0000256" key="5">
    <source>
        <dbReference type="ARBA" id="ARBA00022989"/>
    </source>
</evidence>